<dbReference type="HOGENOM" id="CLU_2537667_0_0_5"/>
<name>Q0G301_9HYPH</name>
<proteinExistence type="predicted"/>
<dbReference type="AlphaFoldDB" id="Q0G301"/>
<dbReference type="Proteomes" id="UP000004310">
    <property type="component" value="Unassembled WGS sequence"/>
</dbReference>
<keyword evidence="2" id="KW-1185">Reference proteome</keyword>
<protein>
    <submittedName>
        <fullName evidence="1">Uncharacterized protein</fullName>
    </submittedName>
</protein>
<accession>Q0G301</accession>
<sequence length="83" mass="9212">MPADSMPFSRDGTRALHLAFAAYELLLQLDRLCVQRPGDELMRAAICLIAALLLSSCAMPSPEVRNADWENNAYLLNEPATNY</sequence>
<comment type="caution">
    <text evidence="1">The sequence shown here is derived from an EMBL/GenBank/DDBJ whole genome shotgun (WGS) entry which is preliminary data.</text>
</comment>
<gene>
    <name evidence="1" type="ORF">FP2506_16394</name>
</gene>
<dbReference type="EMBL" id="AATP01000002">
    <property type="protein sequence ID" value="EAU42030.1"/>
    <property type="molecule type" value="Genomic_DNA"/>
</dbReference>
<evidence type="ECO:0000313" key="1">
    <source>
        <dbReference type="EMBL" id="EAU42030.1"/>
    </source>
</evidence>
<evidence type="ECO:0000313" key="2">
    <source>
        <dbReference type="Proteomes" id="UP000004310"/>
    </source>
</evidence>
<organism evidence="1 2">
    <name type="scientific">Fulvimarina pelagi HTCC2506</name>
    <dbReference type="NCBI Taxonomy" id="314231"/>
    <lineage>
        <taxon>Bacteria</taxon>
        <taxon>Pseudomonadati</taxon>
        <taxon>Pseudomonadota</taxon>
        <taxon>Alphaproteobacteria</taxon>
        <taxon>Hyphomicrobiales</taxon>
        <taxon>Aurantimonadaceae</taxon>
        <taxon>Fulvimarina</taxon>
    </lineage>
</organism>
<reference evidence="1 2" key="1">
    <citation type="journal article" date="2010" name="J. Bacteriol.">
        <title>Genome sequence of Fulvimarina pelagi HTCC2506T, a Mn(II)-oxidizing alphaproteobacterium possessing an aerobic anoxygenic photosynthetic gene cluster and Xanthorhodopsin.</title>
        <authorList>
            <person name="Kang I."/>
            <person name="Oh H.M."/>
            <person name="Lim S.I."/>
            <person name="Ferriera S."/>
            <person name="Giovannoni S.J."/>
            <person name="Cho J.C."/>
        </authorList>
    </citation>
    <scope>NUCLEOTIDE SEQUENCE [LARGE SCALE GENOMIC DNA]</scope>
    <source>
        <strain evidence="1 2">HTCC2506</strain>
    </source>
</reference>